<feature type="transmembrane region" description="Helical" evidence="1">
    <location>
        <begin position="34"/>
        <end position="51"/>
    </location>
</feature>
<keyword evidence="3" id="KW-1185">Reference proteome</keyword>
<organism evidence="2 3">
    <name type="scientific">Streptomyces cyanogenus</name>
    <dbReference type="NCBI Taxonomy" id="80860"/>
    <lineage>
        <taxon>Bacteria</taxon>
        <taxon>Bacillati</taxon>
        <taxon>Actinomycetota</taxon>
        <taxon>Actinomycetes</taxon>
        <taxon>Kitasatosporales</taxon>
        <taxon>Streptomycetaceae</taxon>
        <taxon>Streptomyces</taxon>
    </lineage>
</organism>
<name>A0ABX7TLZ7_STRCY</name>
<accession>A0ABX7TLZ7</accession>
<gene>
    <name evidence="2" type="ORF">S1361_08665</name>
</gene>
<feature type="transmembrane region" description="Helical" evidence="1">
    <location>
        <begin position="63"/>
        <end position="84"/>
    </location>
</feature>
<sequence>MSRQADRRWDQLARELRFTQLPELRRQAEGWRNGLAGLTALLTVLVVLKGRDDLTQLPDTARLAASAALGAAFLAFVAGSLLAMRAAHGHPGDRMLLAGQALRRWTEHETLRVSRALRCAALCFGAGLVLVTGAVAVAWATTESPPDHLIRVTTTAGERCGEFVGSGRDGVILRIAQDGGRERLVLPSRTVLTMTPVGTCGAAQ</sequence>
<evidence type="ECO:0000313" key="3">
    <source>
        <dbReference type="Proteomes" id="UP000663908"/>
    </source>
</evidence>
<dbReference type="EMBL" id="CP071839">
    <property type="protein sequence ID" value="QTD97416.1"/>
    <property type="molecule type" value="Genomic_DNA"/>
</dbReference>
<evidence type="ECO:0000313" key="2">
    <source>
        <dbReference type="EMBL" id="QTD97416.1"/>
    </source>
</evidence>
<protein>
    <submittedName>
        <fullName evidence="2">Uncharacterized protein</fullName>
    </submittedName>
</protein>
<reference evidence="2 3" key="1">
    <citation type="submission" date="2021-03" db="EMBL/GenBank/DDBJ databases">
        <title>Complete genome sequence of Streptomyces cyanogenus S136, producer of anticancer angucycline landomycin A.</title>
        <authorList>
            <person name="Hrab P."/>
            <person name="Ruckert C."/>
            <person name="Busche T."/>
            <person name="Ostash I."/>
            <person name="Kalinowski J."/>
            <person name="Fedorenko V."/>
            <person name="Yushchuk O."/>
            <person name="Ostash B."/>
        </authorList>
    </citation>
    <scope>NUCLEOTIDE SEQUENCE [LARGE SCALE GENOMIC DNA]</scope>
    <source>
        <strain evidence="2 3">S136</strain>
    </source>
</reference>
<keyword evidence="1" id="KW-1133">Transmembrane helix</keyword>
<evidence type="ECO:0000256" key="1">
    <source>
        <dbReference type="SAM" id="Phobius"/>
    </source>
</evidence>
<keyword evidence="1" id="KW-0472">Membrane</keyword>
<proteinExistence type="predicted"/>
<dbReference type="RefSeq" id="WP_208031263.1">
    <property type="nucleotide sequence ID" value="NZ_CP071839.1"/>
</dbReference>
<feature type="transmembrane region" description="Helical" evidence="1">
    <location>
        <begin position="119"/>
        <end position="140"/>
    </location>
</feature>
<dbReference type="Proteomes" id="UP000663908">
    <property type="component" value="Chromosome"/>
</dbReference>
<keyword evidence="1" id="KW-0812">Transmembrane</keyword>